<dbReference type="Proteomes" id="UP001176941">
    <property type="component" value="Chromosome 4"/>
</dbReference>
<dbReference type="EMBL" id="OX459940">
    <property type="protein sequence ID" value="CAI9175082.1"/>
    <property type="molecule type" value="Genomic_DNA"/>
</dbReference>
<organism evidence="2 3">
    <name type="scientific">Rangifer tarandus platyrhynchus</name>
    <name type="common">Svalbard reindeer</name>
    <dbReference type="NCBI Taxonomy" id="3082113"/>
    <lineage>
        <taxon>Eukaryota</taxon>
        <taxon>Metazoa</taxon>
        <taxon>Chordata</taxon>
        <taxon>Craniata</taxon>
        <taxon>Vertebrata</taxon>
        <taxon>Euteleostomi</taxon>
        <taxon>Mammalia</taxon>
        <taxon>Eutheria</taxon>
        <taxon>Laurasiatheria</taxon>
        <taxon>Artiodactyla</taxon>
        <taxon>Ruminantia</taxon>
        <taxon>Pecora</taxon>
        <taxon>Cervidae</taxon>
        <taxon>Odocoileinae</taxon>
        <taxon>Rangifer</taxon>
    </lineage>
</organism>
<evidence type="ECO:0000256" key="1">
    <source>
        <dbReference type="SAM" id="MobiDB-lite"/>
    </source>
</evidence>
<feature type="compositionally biased region" description="Basic and acidic residues" evidence="1">
    <location>
        <begin position="449"/>
        <end position="459"/>
    </location>
</feature>
<gene>
    <name evidence="2" type="ORF">MRATA1EN1_LOCUS24044</name>
</gene>
<keyword evidence="3" id="KW-1185">Reference proteome</keyword>
<accession>A0ABN8ZMB7</accession>
<feature type="compositionally biased region" description="Basic and acidic residues" evidence="1">
    <location>
        <begin position="358"/>
        <end position="373"/>
    </location>
</feature>
<feature type="region of interest" description="Disordered" evidence="1">
    <location>
        <begin position="1"/>
        <end position="108"/>
    </location>
</feature>
<reference evidence="2" key="1">
    <citation type="submission" date="2023-04" db="EMBL/GenBank/DDBJ databases">
        <authorList>
            <consortium name="ELIXIR-Norway"/>
        </authorList>
    </citation>
    <scope>NUCLEOTIDE SEQUENCE [LARGE SCALE GENOMIC DNA]</scope>
</reference>
<feature type="compositionally biased region" description="Polar residues" evidence="1">
    <location>
        <begin position="347"/>
        <end position="357"/>
    </location>
</feature>
<feature type="region of interest" description="Disordered" evidence="1">
    <location>
        <begin position="448"/>
        <end position="490"/>
    </location>
</feature>
<proteinExistence type="predicted"/>
<feature type="compositionally biased region" description="Pro residues" evidence="1">
    <location>
        <begin position="258"/>
        <end position="271"/>
    </location>
</feature>
<evidence type="ECO:0000313" key="3">
    <source>
        <dbReference type="Proteomes" id="UP001176941"/>
    </source>
</evidence>
<protein>
    <submittedName>
        <fullName evidence="2">Uncharacterized protein</fullName>
    </submittedName>
</protein>
<evidence type="ECO:0000313" key="2">
    <source>
        <dbReference type="EMBL" id="CAI9175082.1"/>
    </source>
</evidence>
<feature type="compositionally biased region" description="Gly residues" evidence="1">
    <location>
        <begin position="1"/>
        <end position="16"/>
    </location>
</feature>
<feature type="region of interest" description="Disordered" evidence="1">
    <location>
        <begin position="221"/>
        <end position="387"/>
    </location>
</feature>
<sequence>MGETRGVGGGGGGRPGGDQSRSQCRLTAHQPPVRGGLPLHRPGPHRSNLPGINSHVESCVESRDADPMSEPGRQKGAGSTHGAWPIGEGGGQGLSEPQPGSPNFLHAQRREGTGHHGLTCVRRRPSPTRTAVCRVTDGPRPQRLPATSWEEVSGPPRRAQAGRQGLSGGQRALRTAPVSHGDHIHQLRFTKAAPPFTNPGIQSAWVPAGDKTKGAQRKALRPVLDTRQSPHGPADLGVPKVQPGPLRTVLCRDAPGPHRGPQPALQPPPPLLTSDGPLHTADRRRPAPAANTDTLLPRLGTQAPQGSRLHPGGAESRSHCLGPASLPPSPGAGSAGPGIPEDAAQLGAQSGPGTRSGNTDHRPQTVPRREAPHTPEGVQGSARTRTDAAGCPTACGWHGQGASANKRGLQHHHRGGVQPLHPGSHGHVGCLQGCGVPPRAEASAVLVLSREEKGQQERRRLARPPPRALDCSPRQGRAARGSGRTLPGGP</sequence>
<name>A0ABN8ZMB7_RANTA</name>
<feature type="region of interest" description="Disordered" evidence="1">
    <location>
        <begin position="131"/>
        <end position="172"/>
    </location>
</feature>